<evidence type="ECO:0000313" key="1">
    <source>
        <dbReference type="EMBL" id="PXF46229.1"/>
    </source>
</evidence>
<dbReference type="AlphaFoldDB" id="A0A2V3IVW3"/>
<comment type="caution">
    <text evidence="1">The sequence shown here is derived from an EMBL/GenBank/DDBJ whole genome shotgun (WGS) entry which is preliminary data.</text>
</comment>
<protein>
    <submittedName>
        <fullName evidence="1">Uncharacterized protein</fullName>
    </submittedName>
</protein>
<dbReference type="Proteomes" id="UP000247409">
    <property type="component" value="Unassembled WGS sequence"/>
</dbReference>
<gene>
    <name evidence="1" type="ORF">BWQ96_04014</name>
</gene>
<reference evidence="1 2" key="1">
    <citation type="journal article" date="2018" name="Mol. Biol. Evol.">
        <title>Analysis of the draft genome of the red seaweed Gracilariopsis chorda provides insights into genome size evolution in Rhodophyta.</title>
        <authorList>
            <person name="Lee J."/>
            <person name="Yang E.C."/>
            <person name="Graf L."/>
            <person name="Yang J.H."/>
            <person name="Qiu H."/>
            <person name="Zel Zion U."/>
            <person name="Chan C.X."/>
            <person name="Stephens T.G."/>
            <person name="Weber A.P.M."/>
            <person name="Boo G.H."/>
            <person name="Boo S.M."/>
            <person name="Kim K.M."/>
            <person name="Shin Y."/>
            <person name="Jung M."/>
            <person name="Lee S.J."/>
            <person name="Yim H.S."/>
            <person name="Lee J.H."/>
            <person name="Bhattacharya D."/>
            <person name="Yoon H.S."/>
        </authorList>
    </citation>
    <scope>NUCLEOTIDE SEQUENCE [LARGE SCALE GENOMIC DNA]</scope>
    <source>
        <strain evidence="1 2">SKKU-2015</strain>
        <tissue evidence="1">Whole body</tissue>
    </source>
</reference>
<proteinExistence type="predicted"/>
<evidence type="ECO:0000313" key="2">
    <source>
        <dbReference type="Proteomes" id="UP000247409"/>
    </source>
</evidence>
<keyword evidence="2" id="KW-1185">Reference proteome</keyword>
<name>A0A2V3IVW3_9FLOR</name>
<accession>A0A2V3IVW3</accession>
<organism evidence="1 2">
    <name type="scientific">Gracilariopsis chorda</name>
    <dbReference type="NCBI Taxonomy" id="448386"/>
    <lineage>
        <taxon>Eukaryota</taxon>
        <taxon>Rhodophyta</taxon>
        <taxon>Florideophyceae</taxon>
        <taxon>Rhodymeniophycidae</taxon>
        <taxon>Gracilariales</taxon>
        <taxon>Gracilariaceae</taxon>
        <taxon>Gracilariopsis</taxon>
    </lineage>
</organism>
<sequence length="200" mass="23218">MATKDTLTSNNLCKGQYITQEHFEKKKNLLIHSSITLQFPSIRLILANAPMFGFRMGTTDVTQGYLQSTSKIKQEDYFRHTNEIDLAPCQHLKRLRTVHSLTGSGAYYNFTLLHQVMNDLTVNRYVGDFYLILKEVKENSWNRRDICRVLHCDTPSELVAFMDKNFDGVEFKMKILEKHKFSGTKMLRIQLMSLSINASR</sequence>
<dbReference type="EMBL" id="NBIV01000042">
    <property type="protein sequence ID" value="PXF46229.1"/>
    <property type="molecule type" value="Genomic_DNA"/>
</dbReference>
<dbReference type="OrthoDB" id="2796020at2759"/>